<feature type="signal peptide" evidence="1">
    <location>
        <begin position="1"/>
        <end position="26"/>
    </location>
</feature>
<protein>
    <submittedName>
        <fullName evidence="2">Putative cytotoxin-like protein</fullName>
    </submittedName>
</protein>
<organism evidence="2">
    <name type="scientific">Ixodes ricinus</name>
    <name type="common">Common tick</name>
    <name type="synonym">Acarus ricinus</name>
    <dbReference type="NCBI Taxonomy" id="34613"/>
    <lineage>
        <taxon>Eukaryota</taxon>
        <taxon>Metazoa</taxon>
        <taxon>Ecdysozoa</taxon>
        <taxon>Arthropoda</taxon>
        <taxon>Chelicerata</taxon>
        <taxon>Arachnida</taxon>
        <taxon>Acari</taxon>
        <taxon>Parasitiformes</taxon>
        <taxon>Ixodida</taxon>
        <taxon>Ixodoidea</taxon>
        <taxon>Ixodidae</taxon>
        <taxon>Ixodinae</taxon>
        <taxon>Ixodes</taxon>
    </lineage>
</organism>
<keyword evidence="1" id="KW-0732">Signal</keyword>
<sequence length="299" mass="33307">MLNDRSGTMIIQALLHCFVVFSAALASNPEGNEPKVFNLTIAIKKFVKLFEEHYKTQVDWTDIQSENKRMKELFETKKFYIQVEGGKVKMSDPKTAHGNRSLLYANLYDNESNATQTYTVTHTTIRKEKSSYTVKLGFSLGTELSGGVTIEETLGVSGSFSIKTDKETAKTDTQTKLKTFAVATGVTVPPNRTVQVEWYATTAQTNIDWTCDMTITGYFALGLKKPFQDTSVLIIPSSYLALANNELEMVGPRHARFVAKGVFTKVSVPESDIYTNDVTDTLKKRTVIVSGRSRMAGEF</sequence>
<dbReference type="AlphaFoldDB" id="A0A6B0V8L9"/>
<evidence type="ECO:0000256" key="1">
    <source>
        <dbReference type="SAM" id="SignalP"/>
    </source>
</evidence>
<dbReference type="InterPro" id="IPR053280">
    <property type="entry name" value="Aerolysin-like_pore-former"/>
</dbReference>
<dbReference type="SUPFAM" id="SSF56973">
    <property type="entry name" value="Aerolisin/ETX pore-forming domain"/>
    <property type="match status" value="1"/>
</dbReference>
<dbReference type="EMBL" id="GIFC01015882">
    <property type="protein sequence ID" value="MXU97965.1"/>
    <property type="molecule type" value="Transcribed_RNA"/>
</dbReference>
<dbReference type="PANTHER" id="PTHR34007:SF1">
    <property type="entry name" value="AEROLYSIN-LIKE PROTEIN-RELATED"/>
    <property type="match status" value="1"/>
</dbReference>
<feature type="chain" id="PRO_5025424915" evidence="1">
    <location>
        <begin position="27"/>
        <end position="299"/>
    </location>
</feature>
<accession>A0A6B0V8L9</accession>
<evidence type="ECO:0000313" key="2">
    <source>
        <dbReference type="EMBL" id="MXU97965.1"/>
    </source>
</evidence>
<dbReference type="PANTHER" id="PTHR34007">
    <property type="entry name" value="AEROLYSIN-LIKE PROTEIN-RELATED"/>
    <property type="match status" value="1"/>
</dbReference>
<proteinExistence type="predicted"/>
<name>A0A6B0V8L9_IXORI</name>
<reference evidence="2" key="1">
    <citation type="submission" date="2019-12" db="EMBL/GenBank/DDBJ databases">
        <title>An insight into the sialome of adult female Ixodes ricinus ticks feeding for 6 days.</title>
        <authorList>
            <person name="Perner J."/>
            <person name="Ribeiro J.M.C."/>
        </authorList>
    </citation>
    <scope>NUCLEOTIDE SEQUENCE</scope>
    <source>
        <strain evidence="2">Semi-engorged</strain>
        <tissue evidence="2">Salivary glands</tissue>
    </source>
</reference>
<dbReference type="Gene3D" id="2.170.15.10">
    <property type="entry name" value="Proaerolysin, chain A, domain 3"/>
    <property type="match status" value="1"/>
</dbReference>